<feature type="binding site" description="axial binding residue" evidence="8">
    <location>
        <position position="444"/>
    </location>
    <ligand>
        <name>heme</name>
        <dbReference type="ChEBI" id="CHEBI:30413"/>
    </ligand>
    <ligandPart>
        <name>Fe</name>
        <dbReference type="ChEBI" id="CHEBI:18248"/>
    </ligandPart>
</feature>
<dbReference type="SUPFAM" id="SSF48264">
    <property type="entry name" value="Cytochrome P450"/>
    <property type="match status" value="1"/>
</dbReference>
<evidence type="ECO:0000256" key="5">
    <source>
        <dbReference type="ARBA" id="ARBA00023002"/>
    </source>
</evidence>
<dbReference type="Gene3D" id="1.10.630.10">
    <property type="entry name" value="Cytochrome P450"/>
    <property type="match status" value="1"/>
</dbReference>
<dbReference type="PROSITE" id="PS00086">
    <property type="entry name" value="CYTOCHROME_P450"/>
    <property type="match status" value="1"/>
</dbReference>
<dbReference type="EMBL" id="JARAOO010000008">
    <property type="protein sequence ID" value="KAJ7960907.1"/>
    <property type="molecule type" value="Genomic_DNA"/>
</dbReference>
<feature type="transmembrane region" description="Helical" evidence="10">
    <location>
        <begin position="6"/>
        <end position="27"/>
    </location>
</feature>
<gene>
    <name evidence="11" type="ORF">O6P43_021286</name>
</gene>
<dbReference type="PRINTS" id="PR00385">
    <property type="entry name" value="P450"/>
</dbReference>
<comment type="cofactor">
    <cofactor evidence="1 8">
        <name>heme</name>
        <dbReference type="ChEBI" id="CHEBI:30413"/>
    </cofactor>
</comment>
<accession>A0AAD7LMX1</accession>
<dbReference type="GO" id="GO:0005506">
    <property type="term" value="F:iron ion binding"/>
    <property type="evidence" value="ECO:0007669"/>
    <property type="project" value="InterPro"/>
</dbReference>
<reference evidence="11" key="1">
    <citation type="journal article" date="2023" name="Science">
        <title>Elucidation of the pathway for biosynthesis of saponin adjuvants from the soapbark tree.</title>
        <authorList>
            <person name="Reed J."/>
            <person name="Orme A."/>
            <person name="El-Demerdash A."/>
            <person name="Owen C."/>
            <person name="Martin L.B.B."/>
            <person name="Misra R.C."/>
            <person name="Kikuchi S."/>
            <person name="Rejzek M."/>
            <person name="Martin A.C."/>
            <person name="Harkess A."/>
            <person name="Leebens-Mack J."/>
            <person name="Louveau T."/>
            <person name="Stephenson M.J."/>
            <person name="Osbourn A."/>
        </authorList>
    </citation>
    <scope>NUCLEOTIDE SEQUENCE</scope>
    <source>
        <strain evidence="11">S10</strain>
    </source>
</reference>
<dbReference type="GO" id="GO:0020037">
    <property type="term" value="F:heme binding"/>
    <property type="evidence" value="ECO:0007669"/>
    <property type="project" value="InterPro"/>
</dbReference>
<keyword evidence="5 9" id="KW-0560">Oxidoreductase</keyword>
<keyword evidence="12" id="KW-1185">Reference proteome</keyword>
<dbReference type="PANTHER" id="PTHR47955">
    <property type="entry name" value="CYTOCHROME P450 FAMILY 71 PROTEIN"/>
    <property type="match status" value="1"/>
</dbReference>
<evidence type="ECO:0000313" key="11">
    <source>
        <dbReference type="EMBL" id="KAJ7960907.1"/>
    </source>
</evidence>
<dbReference type="CDD" id="cd11072">
    <property type="entry name" value="CYP71-like"/>
    <property type="match status" value="1"/>
</dbReference>
<organism evidence="11 12">
    <name type="scientific">Quillaja saponaria</name>
    <name type="common">Soap bark tree</name>
    <dbReference type="NCBI Taxonomy" id="32244"/>
    <lineage>
        <taxon>Eukaryota</taxon>
        <taxon>Viridiplantae</taxon>
        <taxon>Streptophyta</taxon>
        <taxon>Embryophyta</taxon>
        <taxon>Tracheophyta</taxon>
        <taxon>Spermatophyta</taxon>
        <taxon>Magnoliopsida</taxon>
        <taxon>eudicotyledons</taxon>
        <taxon>Gunneridae</taxon>
        <taxon>Pentapetalae</taxon>
        <taxon>rosids</taxon>
        <taxon>fabids</taxon>
        <taxon>Fabales</taxon>
        <taxon>Quillajaceae</taxon>
        <taxon>Quillaja</taxon>
    </lineage>
</organism>
<keyword evidence="10" id="KW-0812">Transmembrane</keyword>
<comment type="caution">
    <text evidence="11">The sequence shown here is derived from an EMBL/GenBank/DDBJ whole genome shotgun (WGS) entry which is preliminary data.</text>
</comment>
<dbReference type="PRINTS" id="PR00463">
    <property type="entry name" value="EP450I"/>
</dbReference>
<evidence type="ECO:0000313" key="12">
    <source>
        <dbReference type="Proteomes" id="UP001163823"/>
    </source>
</evidence>
<evidence type="ECO:0000256" key="2">
    <source>
        <dbReference type="ARBA" id="ARBA00010617"/>
    </source>
</evidence>
<dbReference type="InterPro" id="IPR002401">
    <property type="entry name" value="Cyt_P450_E_grp-I"/>
</dbReference>
<keyword evidence="10" id="KW-0472">Membrane</keyword>
<dbReference type="Pfam" id="PF00067">
    <property type="entry name" value="p450"/>
    <property type="match status" value="1"/>
</dbReference>
<keyword evidence="4 8" id="KW-0479">Metal-binding</keyword>
<protein>
    <submittedName>
        <fullName evidence="11">Cytochrome p450</fullName>
    </submittedName>
</protein>
<name>A0AAD7LMX1_QUISA</name>
<dbReference type="Proteomes" id="UP001163823">
    <property type="component" value="Chromosome 8"/>
</dbReference>
<keyword evidence="3 8" id="KW-0349">Heme</keyword>
<evidence type="ECO:0000256" key="7">
    <source>
        <dbReference type="ARBA" id="ARBA00023033"/>
    </source>
</evidence>
<dbReference type="GO" id="GO:0004497">
    <property type="term" value="F:monooxygenase activity"/>
    <property type="evidence" value="ECO:0007669"/>
    <property type="project" value="UniProtKB-KW"/>
</dbReference>
<dbReference type="GO" id="GO:0016705">
    <property type="term" value="F:oxidoreductase activity, acting on paired donors, with incorporation or reduction of molecular oxygen"/>
    <property type="evidence" value="ECO:0007669"/>
    <property type="project" value="InterPro"/>
</dbReference>
<dbReference type="PANTHER" id="PTHR47955:SF8">
    <property type="entry name" value="CYTOCHROME P450 71D11-LIKE"/>
    <property type="match status" value="1"/>
</dbReference>
<evidence type="ECO:0000256" key="9">
    <source>
        <dbReference type="RuleBase" id="RU000461"/>
    </source>
</evidence>
<dbReference type="InterPro" id="IPR036396">
    <property type="entry name" value="Cyt_P450_sf"/>
</dbReference>
<keyword evidence="7 9" id="KW-0503">Monooxygenase</keyword>
<evidence type="ECO:0000256" key="6">
    <source>
        <dbReference type="ARBA" id="ARBA00023004"/>
    </source>
</evidence>
<evidence type="ECO:0000256" key="4">
    <source>
        <dbReference type="ARBA" id="ARBA00022723"/>
    </source>
</evidence>
<keyword evidence="10" id="KW-1133">Transmembrane helix</keyword>
<evidence type="ECO:0000256" key="8">
    <source>
        <dbReference type="PIRSR" id="PIRSR602401-1"/>
    </source>
</evidence>
<evidence type="ECO:0000256" key="3">
    <source>
        <dbReference type="ARBA" id="ARBA00022617"/>
    </source>
</evidence>
<dbReference type="FunFam" id="1.10.630.10:FF:000008">
    <property type="entry name" value="Cytochrome P450 71D8"/>
    <property type="match status" value="1"/>
</dbReference>
<evidence type="ECO:0000256" key="1">
    <source>
        <dbReference type="ARBA" id="ARBA00001971"/>
    </source>
</evidence>
<comment type="similarity">
    <text evidence="2 9">Belongs to the cytochrome P450 family.</text>
</comment>
<evidence type="ECO:0000256" key="10">
    <source>
        <dbReference type="SAM" id="Phobius"/>
    </source>
</evidence>
<dbReference type="InterPro" id="IPR017972">
    <property type="entry name" value="Cyt_P450_CS"/>
</dbReference>
<dbReference type="AlphaFoldDB" id="A0AAD7LMX1"/>
<proteinExistence type="inferred from homology"/>
<sequence length="506" mass="57500">MFMELHFPSSVIFAFFLFLFMLFHIFWRSKAKHSNPIRLPPGPWKLPFIGNLHQLTGPLPHQSLDALAKRYGPLMHIQLGELSNIVVSSAEMAEEVMKKHDIIFANRPPILASKILSYDSTGITFSPLGDYWRQMRKFCTTELLSTKRVESFRSIREEGVSSLITDIASNEGSSINLSEKIFSLIYGMTSRAAFGGKSKDQEEFISVMNEVTKLVAGFSIADLYPSIEVLELISGLRPKLEKQHKVIDRILQSIINEHKEKMEIGDGEGHENLLDVLLHLQNKTDLQYPITVNNIKAVILDIFSGGSETTSTTLEWAMSELLRNPRVMQEAQAEVRRFFEKSGHVDETGLHELEFLKLVIKETMRLHPSDPLLLPRQCSERCEINGYEIPVKTKVIVNAWAIGRDPKNWSEAERFIPERFLNSSVDYKGADYEYIPFGAGRRICPGITFAIANIELPLANLLYHFDWKLPNGMKLEALDMTESFGLSVGRKNELCLIPNLYHFPAS</sequence>
<dbReference type="InterPro" id="IPR001128">
    <property type="entry name" value="Cyt_P450"/>
</dbReference>
<keyword evidence="6 8" id="KW-0408">Iron</keyword>